<dbReference type="EMBL" id="CADCWF010000127">
    <property type="protein sequence ID" value="CAA9554365.1"/>
    <property type="molecule type" value="Genomic_DNA"/>
</dbReference>
<dbReference type="AlphaFoldDB" id="A0A6J4UNX2"/>
<proteinExistence type="predicted"/>
<accession>A0A6J4UNX2</accession>
<organism evidence="2">
    <name type="scientific">uncultured Thermomicrobiales bacterium</name>
    <dbReference type="NCBI Taxonomy" id="1645740"/>
    <lineage>
        <taxon>Bacteria</taxon>
        <taxon>Pseudomonadati</taxon>
        <taxon>Thermomicrobiota</taxon>
        <taxon>Thermomicrobia</taxon>
        <taxon>Thermomicrobiales</taxon>
        <taxon>environmental samples</taxon>
    </lineage>
</organism>
<sequence length="41" mass="3872">GPPGLASASASKVEAGAGRDRSAGGGGERGAEPGCWPTHPL</sequence>
<reference evidence="2" key="1">
    <citation type="submission" date="2020-02" db="EMBL/GenBank/DDBJ databases">
        <authorList>
            <person name="Meier V. D."/>
        </authorList>
    </citation>
    <scope>NUCLEOTIDE SEQUENCE</scope>
    <source>
        <strain evidence="2">AVDCRST_MAG59</strain>
    </source>
</reference>
<protein>
    <submittedName>
        <fullName evidence="2">Uncharacterized protein</fullName>
    </submittedName>
</protein>
<evidence type="ECO:0000313" key="2">
    <source>
        <dbReference type="EMBL" id="CAA9554365.1"/>
    </source>
</evidence>
<feature type="non-terminal residue" evidence="2">
    <location>
        <position position="41"/>
    </location>
</feature>
<feature type="region of interest" description="Disordered" evidence="1">
    <location>
        <begin position="1"/>
        <end position="41"/>
    </location>
</feature>
<name>A0A6J4UNX2_9BACT</name>
<evidence type="ECO:0000256" key="1">
    <source>
        <dbReference type="SAM" id="MobiDB-lite"/>
    </source>
</evidence>
<feature type="non-terminal residue" evidence="2">
    <location>
        <position position="1"/>
    </location>
</feature>
<gene>
    <name evidence="2" type="ORF">AVDCRST_MAG59-2002</name>
</gene>